<protein>
    <submittedName>
        <fullName evidence="1">Uncharacterized protein</fullName>
    </submittedName>
</protein>
<organism evidence="1 2">
    <name type="scientific">Aspergillus melleus</name>
    <dbReference type="NCBI Taxonomy" id="138277"/>
    <lineage>
        <taxon>Eukaryota</taxon>
        <taxon>Fungi</taxon>
        <taxon>Dikarya</taxon>
        <taxon>Ascomycota</taxon>
        <taxon>Pezizomycotina</taxon>
        <taxon>Eurotiomycetes</taxon>
        <taxon>Eurotiomycetidae</taxon>
        <taxon>Eurotiales</taxon>
        <taxon>Aspergillaceae</taxon>
        <taxon>Aspergillus</taxon>
        <taxon>Aspergillus subgen. Circumdati</taxon>
    </lineage>
</organism>
<evidence type="ECO:0000313" key="2">
    <source>
        <dbReference type="Proteomes" id="UP001177260"/>
    </source>
</evidence>
<name>A0ACC3AZH6_9EURO</name>
<gene>
    <name evidence="1" type="ORF">N8T08_006934</name>
</gene>
<keyword evidence="2" id="KW-1185">Reference proteome</keyword>
<dbReference type="EMBL" id="JAOPJF010000042">
    <property type="protein sequence ID" value="KAK1143234.1"/>
    <property type="molecule type" value="Genomic_DNA"/>
</dbReference>
<accession>A0ACC3AZH6</accession>
<evidence type="ECO:0000313" key="1">
    <source>
        <dbReference type="EMBL" id="KAK1143234.1"/>
    </source>
</evidence>
<comment type="caution">
    <text evidence="1">The sequence shown here is derived from an EMBL/GenBank/DDBJ whole genome shotgun (WGS) entry which is preliminary data.</text>
</comment>
<dbReference type="Proteomes" id="UP001177260">
    <property type="component" value="Unassembled WGS sequence"/>
</dbReference>
<reference evidence="1 2" key="1">
    <citation type="journal article" date="2023" name="ACS Omega">
        <title>Identification of the Neoaspergillic Acid Biosynthesis Gene Cluster by Establishing an In Vitro CRISPR-Ribonucleoprotein Genetic System in Aspergillus melleus.</title>
        <authorList>
            <person name="Yuan B."/>
            <person name="Grau M.F."/>
            <person name="Murata R.M."/>
            <person name="Torok T."/>
            <person name="Venkateswaran K."/>
            <person name="Stajich J.E."/>
            <person name="Wang C.C.C."/>
        </authorList>
    </citation>
    <scope>NUCLEOTIDE SEQUENCE [LARGE SCALE GENOMIC DNA]</scope>
    <source>
        <strain evidence="1 2">IMV 1140</strain>
    </source>
</reference>
<proteinExistence type="predicted"/>
<sequence>MTDENNQKRGTSDNNQNQRNDNNTDHNPTNPSDSAAKNGSSSSLAGRIQNSASGLARSAFSASSSASADAATLLAGGSGSKAGPSASSRAALSAAQRLDDSGAPTSSSSSSARGLYEHNASGETFRSSSATNQQAGGFALPSLSSEEFQSSYGDDPLSEPIIDSSIHESQTGKGKAKETVPFSSATENVLPHDPTPQARYSPLPTDGAAVTSLLSSSTFDPEFPTLPHETFEPIETDLSLPQLTAEEIQTIDSFRRQMSLPPNTQSQTEPAHRLTPYSLVPDIDSILNSAAPVTDTDATVLRDTVLSSLPGSADWIAVDERYHDEVWGYLRPALEAAREEMEAKKEGEGSGQGKEEDGPAVRRLKMILKHMGG</sequence>